<dbReference type="Gramene" id="TVU32644">
    <property type="protein sequence ID" value="TVU32644"/>
    <property type="gene ID" value="EJB05_24385"/>
</dbReference>
<proteinExistence type="predicted"/>
<feature type="non-terminal residue" evidence="3">
    <location>
        <position position="1"/>
    </location>
</feature>
<evidence type="ECO:0000259" key="2">
    <source>
        <dbReference type="Pfam" id="PF03478"/>
    </source>
</evidence>
<dbReference type="Proteomes" id="UP000324897">
    <property type="component" value="Chromosome 1"/>
</dbReference>
<evidence type="ECO:0000259" key="1">
    <source>
        <dbReference type="Pfam" id="PF00646"/>
    </source>
</evidence>
<dbReference type="InterPro" id="IPR005174">
    <property type="entry name" value="KIB1-4_b-propeller"/>
</dbReference>
<feature type="domain" description="F-box" evidence="1">
    <location>
        <begin position="39"/>
        <end position="74"/>
    </location>
</feature>
<accession>A0A5J9VAX4</accession>
<dbReference type="PANTHER" id="PTHR33110:SF71">
    <property type="entry name" value="F-BOX_KELCH-REPEAT PROTEIN"/>
    <property type="match status" value="1"/>
</dbReference>
<keyword evidence="4" id="KW-1185">Reference proteome</keyword>
<sequence>MEILPSLLMQPTDGVAATACTSTEADKVSDAAGGGPPAELPLHLTEKLLCHMSLLESARLATVCKSWAATVSSLLVTPVPHLYVCMPADDESGRRGLVVSVALDGSRTQRFDPLQRRVLAAGSGGDSLFAVDRKDLVLWRKAPGGGGETEKWSWSWCAMAAKLHQRPINPISSAVNCNGCLYLLRVDGSLSMVDTTAPAPLRMEKLSVARLVDPFGALRVSGHLLESDGEVLFVQQMLVGTEGESLSAFGFEVNGQRWTKVNDLSGDRALFVSAGSSFAVRASETAGCRRNCIYFVCEKRHYSNPGCHEGRGSSWGVYSIEEQRVLFEHALTGPGSRPAWGRV</sequence>
<comment type="caution">
    <text evidence="3">The sequence shown here is derived from an EMBL/GenBank/DDBJ whole genome shotgun (WGS) entry which is preliminary data.</text>
</comment>
<reference evidence="3 4" key="1">
    <citation type="journal article" date="2019" name="Sci. Rep.">
        <title>A high-quality genome of Eragrostis curvula grass provides insights into Poaceae evolution and supports new strategies to enhance forage quality.</title>
        <authorList>
            <person name="Carballo J."/>
            <person name="Santos B.A.C.M."/>
            <person name="Zappacosta D."/>
            <person name="Garbus I."/>
            <person name="Selva J.P."/>
            <person name="Gallo C.A."/>
            <person name="Diaz A."/>
            <person name="Albertini E."/>
            <person name="Caccamo M."/>
            <person name="Echenique V."/>
        </authorList>
    </citation>
    <scope>NUCLEOTIDE SEQUENCE [LARGE SCALE GENOMIC DNA]</scope>
    <source>
        <strain evidence="4">cv. Victoria</strain>
        <tissue evidence="3">Leaf</tissue>
    </source>
</reference>
<dbReference type="PANTHER" id="PTHR33110">
    <property type="entry name" value="F-BOX/KELCH-REPEAT PROTEIN-RELATED"/>
    <property type="match status" value="1"/>
</dbReference>
<organism evidence="3 4">
    <name type="scientific">Eragrostis curvula</name>
    <name type="common">weeping love grass</name>
    <dbReference type="NCBI Taxonomy" id="38414"/>
    <lineage>
        <taxon>Eukaryota</taxon>
        <taxon>Viridiplantae</taxon>
        <taxon>Streptophyta</taxon>
        <taxon>Embryophyta</taxon>
        <taxon>Tracheophyta</taxon>
        <taxon>Spermatophyta</taxon>
        <taxon>Magnoliopsida</taxon>
        <taxon>Liliopsida</taxon>
        <taxon>Poales</taxon>
        <taxon>Poaceae</taxon>
        <taxon>PACMAD clade</taxon>
        <taxon>Chloridoideae</taxon>
        <taxon>Eragrostideae</taxon>
        <taxon>Eragrostidinae</taxon>
        <taxon>Eragrostis</taxon>
    </lineage>
</organism>
<protein>
    <submittedName>
        <fullName evidence="3">Uncharacterized protein</fullName>
    </submittedName>
</protein>
<dbReference type="Pfam" id="PF00646">
    <property type="entry name" value="F-box"/>
    <property type="match status" value="1"/>
</dbReference>
<dbReference type="EMBL" id="RWGY01000011">
    <property type="protein sequence ID" value="TVU32644.1"/>
    <property type="molecule type" value="Genomic_DNA"/>
</dbReference>
<evidence type="ECO:0000313" key="4">
    <source>
        <dbReference type="Proteomes" id="UP000324897"/>
    </source>
</evidence>
<feature type="domain" description="KIB1-4 beta-propeller" evidence="2">
    <location>
        <begin position="132"/>
        <end position="318"/>
    </location>
</feature>
<dbReference type="AlphaFoldDB" id="A0A5J9VAX4"/>
<evidence type="ECO:0000313" key="3">
    <source>
        <dbReference type="EMBL" id="TVU32644.1"/>
    </source>
</evidence>
<name>A0A5J9VAX4_9POAL</name>
<gene>
    <name evidence="3" type="ORF">EJB05_24385</name>
</gene>
<dbReference type="OrthoDB" id="642536at2759"/>
<dbReference type="Pfam" id="PF03478">
    <property type="entry name" value="Beta-prop_KIB1-4"/>
    <property type="match status" value="1"/>
</dbReference>
<dbReference type="InterPro" id="IPR036047">
    <property type="entry name" value="F-box-like_dom_sf"/>
</dbReference>
<dbReference type="InterPro" id="IPR001810">
    <property type="entry name" value="F-box_dom"/>
</dbReference>
<dbReference type="SUPFAM" id="SSF81383">
    <property type="entry name" value="F-box domain"/>
    <property type="match status" value="1"/>
</dbReference>